<organism evidence="1">
    <name type="scientific">marine sediment metagenome</name>
    <dbReference type="NCBI Taxonomy" id="412755"/>
    <lineage>
        <taxon>unclassified sequences</taxon>
        <taxon>metagenomes</taxon>
        <taxon>ecological metagenomes</taxon>
    </lineage>
</organism>
<accession>A0A0F9TBS6</accession>
<reference evidence="1" key="1">
    <citation type="journal article" date="2015" name="Nature">
        <title>Complex archaea that bridge the gap between prokaryotes and eukaryotes.</title>
        <authorList>
            <person name="Spang A."/>
            <person name="Saw J.H."/>
            <person name="Jorgensen S.L."/>
            <person name="Zaremba-Niedzwiedzka K."/>
            <person name="Martijn J."/>
            <person name="Lind A.E."/>
            <person name="van Eijk R."/>
            <person name="Schleper C."/>
            <person name="Guy L."/>
            <person name="Ettema T.J."/>
        </authorList>
    </citation>
    <scope>NUCLEOTIDE SEQUENCE</scope>
</reference>
<sequence>MLYMDYWAKNNDWSITMLMIMMTPAAIEELMSEQDDIQEAYDKLRKAYVALKPAVRYNLRGGLGCLKRRLAVIEGLLKDVVKEEEDRS</sequence>
<dbReference type="AlphaFoldDB" id="A0A0F9TBS6"/>
<protein>
    <submittedName>
        <fullName evidence="1">Uncharacterized protein</fullName>
    </submittedName>
</protein>
<name>A0A0F9TBS6_9ZZZZ</name>
<dbReference type="EMBL" id="LAZR01000363">
    <property type="protein sequence ID" value="KKN72382.1"/>
    <property type="molecule type" value="Genomic_DNA"/>
</dbReference>
<evidence type="ECO:0000313" key="1">
    <source>
        <dbReference type="EMBL" id="KKN72382.1"/>
    </source>
</evidence>
<comment type="caution">
    <text evidence="1">The sequence shown here is derived from an EMBL/GenBank/DDBJ whole genome shotgun (WGS) entry which is preliminary data.</text>
</comment>
<proteinExistence type="predicted"/>
<gene>
    <name evidence="1" type="ORF">LCGC14_0410930</name>
</gene>